<keyword evidence="5" id="KW-1185">Reference proteome</keyword>
<reference evidence="4" key="2">
    <citation type="submission" date="2023-01" db="EMBL/GenBank/DDBJ databases">
        <authorList>
            <person name="Sun Q."/>
            <person name="Evtushenko L."/>
        </authorList>
    </citation>
    <scope>NUCLEOTIDE SEQUENCE</scope>
    <source>
        <strain evidence="4">VKM Ac-1940</strain>
    </source>
</reference>
<organism evidence="4 5">
    <name type="scientific">Microbacterium dextranolyticum</name>
    <dbReference type="NCBI Taxonomy" id="36806"/>
    <lineage>
        <taxon>Bacteria</taxon>
        <taxon>Bacillati</taxon>
        <taxon>Actinomycetota</taxon>
        <taxon>Actinomycetes</taxon>
        <taxon>Micrococcales</taxon>
        <taxon>Microbacteriaceae</taxon>
        <taxon>Microbacterium</taxon>
    </lineage>
</organism>
<accession>A0A9W6HL62</accession>
<dbReference type="PANTHER" id="PTHR11699">
    <property type="entry name" value="ALDEHYDE DEHYDROGENASE-RELATED"/>
    <property type="match status" value="1"/>
</dbReference>
<comment type="caution">
    <text evidence="4">The sequence shown here is derived from an EMBL/GenBank/DDBJ whole genome shotgun (WGS) entry which is preliminary data.</text>
</comment>
<dbReference type="RefSeq" id="WP_271202502.1">
    <property type="nucleotide sequence ID" value="NZ_BAAAUR010000005.1"/>
</dbReference>
<evidence type="ECO:0000313" key="4">
    <source>
        <dbReference type="EMBL" id="GLJ95285.1"/>
    </source>
</evidence>
<dbReference type="Pfam" id="PF00171">
    <property type="entry name" value="Aldedh"/>
    <property type="match status" value="1"/>
</dbReference>
<gene>
    <name evidence="4" type="ORF">GCM10017591_13470</name>
</gene>
<dbReference type="Proteomes" id="UP001142291">
    <property type="component" value="Unassembled WGS sequence"/>
</dbReference>
<evidence type="ECO:0000259" key="3">
    <source>
        <dbReference type="Pfam" id="PF00171"/>
    </source>
</evidence>
<evidence type="ECO:0000256" key="1">
    <source>
        <dbReference type="ARBA" id="ARBA00023002"/>
    </source>
</evidence>
<feature type="domain" description="Aldehyde dehydrogenase" evidence="3">
    <location>
        <begin position="314"/>
        <end position="386"/>
    </location>
</feature>
<dbReference type="InterPro" id="IPR016162">
    <property type="entry name" value="Ald_DH_N"/>
</dbReference>
<evidence type="ECO:0000256" key="2">
    <source>
        <dbReference type="SAM" id="MobiDB-lite"/>
    </source>
</evidence>
<proteinExistence type="predicted"/>
<dbReference type="Gene3D" id="3.40.309.10">
    <property type="entry name" value="Aldehyde Dehydrogenase, Chain A, domain 2"/>
    <property type="match status" value="1"/>
</dbReference>
<evidence type="ECO:0000313" key="5">
    <source>
        <dbReference type="Proteomes" id="UP001142291"/>
    </source>
</evidence>
<protein>
    <submittedName>
        <fullName evidence="4">Aldehyde dehydrogenase</fullName>
    </submittedName>
</protein>
<dbReference type="InterPro" id="IPR016163">
    <property type="entry name" value="Ald_DH_C"/>
</dbReference>
<sequence>MTAASETTDSDALPAHTRTVLDAAIADLGQGTRTWRALTLGQRRTLLRRLHATTAAVAEEWADVAATSKGLEPGHPLRGEEWLSGPYAVLVALDAYADTLGALAAGRSPLDGIRLGAAPGGRTRVRTSPLSTADAVLLSGYSTEVWLQPGVDAATARREAGLGQLHPTEPAEVGLVLGAGNVTSIPVLDVLYELLASNRVSILKVNPTQDALVPVFERALAPLIEPGLLRIVRGGGDAGGYLTRHPSIAHVHITGSEATFRAIVWGTADGAGSGSEREAGSEVGPVSDAEPGPEAGLGSGGAGRAATAEREPVLQVPISAELGGVSPIIVVPGAWSRADLRFQAEHVATMRLHNSGHNCIAGQVVIVSRDWPQRAAFLAELRAAYDRAPARPVWYPHSEARLEAARTAYPDATWCGGGDRMLVETTGEQASALETTEYFAPVLGVVDLPGVGQGFLDAAVAHANERLVGTLGANVLVDPATQRALGAGLERAIADLRYGTVALNAWTAFGFLTPTATWGAFPGGTLEHAPSGIGVVHNALLLDQVERTVVRGPFRPFPRSLSGLAHGFGLSVLPKPPWFVTARTGAAVSEGFTRFRMGGDGIRILATLLRAFRA</sequence>
<dbReference type="AlphaFoldDB" id="A0A9W6HL62"/>
<name>A0A9W6HL62_9MICO</name>
<dbReference type="Gene3D" id="3.40.605.10">
    <property type="entry name" value="Aldehyde Dehydrogenase, Chain A, domain 1"/>
    <property type="match status" value="1"/>
</dbReference>
<keyword evidence="1" id="KW-0560">Oxidoreductase</keyword>
<feature type="region of interest" description="Disordered" evidence="2">
    <location>
        <begin position="271"/>
        <end position="308"/>
    </location>
</feature>
<reference evidence="4" key="1">
    <citation type="journal article" date="2014" name="Int. J. Syst. Evol. Microbiol.">
        <title>Complete genome sequence of Corynebacterium casei LMG S-19264T (=DSM 44701T), isolated from a smear-ripened cheese.</title>
        <authorList>
            <consortium name="US DOE Joint Genome Institute (JGI-PGF)"/>
            <person name="Walter F."/>
            <person name="Albersmeier A."/>
            <person name="Kalinowski J."/>
            <person name="Ruckert C."/>
        </authorList>
    </citation>
    <scope>NUCLEOTIDE SEQUENCE</scope>
    <source>
        <strain evidence="4">VKM Ac-1940</strain>
    </source>
</reference>
<dbReference type="GO" id="GO:0016620">
    <property type="term" value="F:oxidoreductase activity, acting on the aldehyde or oxo group of donors, NAD or NADP as acceptor"/>
    <property type="evidence" value="ECO:0007669"/>
    <property type="project" value="InterPro"/>
</dbReference>
<dbReference type="SUPFAM" id="SSF53720">
    <property type="entry name" value="ALDH-like"/>
    <property type="match status" value="2"/>
</dbReference>
<dbReference type="EMBL" id="BSER01000008">
    <property type="protein sequence ID" value="GLJ95285.1"/>
    <property type="molecule type" value="Genomic_DNA"/>
</dbReference>
<dbReference type="InterPro" id="IPR015590">
    <property type="entry name" value="Aldehyde_DH_dom"/>
</dbReference>
<dbReference type="InterPro" id="IPR016161">
    <property type="entry name" value="Ald_DH/histidinol_DH"/>
</dbReference>
<feature type="compositionally biased region" description="Low complexity" evidence="2">
    <location>
        <begin position="281"/>
        <end position="294"/>
    </location>
</feature>